<dbReference type="InterPro" id="IPR013320">
    <property type="entry name" value="ConA-like_dom_sf"/>
</dbReference>
<dbReference type="PANTHER" id="PTHR15036:SF49">
    <property type="entry name" value="AXOTACTIN"/>
    <property type="match status" value="1"/>
</dbReference>
<dbReference type="SUPFAM" id="SSF49899">
    <property type="entry name" value="Concanavalin A-like lectins/glucanases"/>
    <property type="match status" value="1"/>
</dbReference>
<evidence type="ECO:0000313" key="7">
    <source>
        <dbReference type="Proteomes" id="UP001208570"/>
    </source>
</evidence>
<evidence type="ECO:0000256" key="3">
    <source>
        <dbReference type="SAM" id="SignalP"/>
    </source>
</evidence>
<feature type="domain" description="Laminin G" evidence="4">
    <location>
        <begin position="31"/>
        <end position="214"/>
    </location>
</feature>
<dbReference type="CDD" id="cd00054">
    <property type="entry name" value="EGF_CA"/>
    <property type="match status" value="1"/>
</dbReference>
<protein>
    <submittedName>
        <fullName evidence="6">Uncharacterized protein</fullName>
    </submittedName>
</protein>
<dbReference type="GO" id="GO:0016020">
    <property type="term" value="C:membrane"/>
    <property type="evidence" value="ECO:0007669"/>
    <property type="project" value="UniProtKB-SubCell"/>
</dbReference>
<evidence type="ECO:0000259" key="5">
    <source>
        <dbReference type="PROSITE" id="PS50026"/>
    </source>
</evidence>
<keyword evidence="3" id="KW-0732">Signal</keyword>
<feature type="signal peptide" evidence="3">
    <location>
        <begin position="1"/>
        <end position="25"/>
    </location>
</feature>
<dbReference type="SMART" id="SM00282">
    <property type="entry name" value="LamG"/>
    <property type="match status" value="1"/>
</dbReference>
<evidence type="ECO:0000256" key="2">
    <source>
        <dbReference type="PROSITE-ProRule" id="PRU00076"/>
    </source>
</evidence>
<accession>A0AAD9KGB1</accession>
<feature type="domain" description="EGF-like" evidence="5">
    <location>
        <begin position="210"/>
        <end position="248"/>
    </location>
</feature>
<keyword evidence="7" id="KW-1185">Reference proteome</keyword>
<keyword evidence="1" id="KW-1015">Disulfide bond</keyword>
<sequence length="272" mass="30215">MPPPLSVSMLELGISLATMCAVVVAVNGQVQFELEGSVESYATFPGWIPCRNGSLTFDFRTRKSSQLLLYLDSGEGEYIQMKMIRKVAMLRWSLGQRLASVLTAGHDLDDDHWHHVEIRRDDATTYFAIDNLERSRKERGQDLDFGESADIYYLYIGGMPSGYNSRQLANRFVVYEPRFKGSIRNLRYGNCGGTPQNVDIIESEGLRETQEDPCKLINPCLHGGMCIATDMGAICDCTGTAHFGQFCEKGEFQKVANLISCPDPSGISAVCL</sequence>
<dbReference type="Gene3D" id="2.60.120.200">
    <property type="match status" value="1"/>
</dbReference>
<feature type="chain" id="PRO_5042026280" evidence="3">
    <location>
        <begin position="26"/>
        <end position="272"/>
    </location>
</feature>
<dbReference type="InterPro" id="IPR000742">
    <property type="entry name" value="EGF"/>
</dbReference>
<evidence type="ECO:0000313" key="6">
    <source>
        <dbReference type="EMBL" id="KAK2170669.1"/>
    </source>
</evidence>
<dbReference type="InterPro" id="IPR001791">
    <property type="entry name" value="Laminin_G"/>
</dbReference>
<dbReference type="Proteomes" id="UP001208570">
    <property type="component" value="Unassembled WGS sequence"/>
</dbReference>
<dbReference type="Pfam" id="PF02210">
    <property type="entry name" value="Laminin_G_2"/>
    <property type="match status" value="1"/>
</dbReference>
<organism evidence="6 7">
    <name type="scientific">Paralvinella palmiformis</name>
    <dbReference type="NCBI Taxonomy" id="53620"/>
    <lineage>
        <taxon>Eukaryota</taxon>
        <taxon>Metazoa</taxon>
        <taxon>Spiralia</taxon>
        <taxon>Lophotrochozoa</taxon>
        <taxon>Annelida</taxon>
        <taxon>Polychaeta</taxon>
        <taxon>Sedentaria</taxon>
        <taxon>Canalipalpata</taxon>
        <taxon>Terebellida</taxon>
        <taxon>Terebelliformia</taxon>
        <taxon>Alvinellidae</taxon>
        <taxon>Paralvinella</taxon>
    </lineage>
</organism>
<reference evidence="6" key="1">
    <citation type="journal article" date="2023" name="Mol. Biol. Evol.">
        <title>Third-Generation Sequencing Reveals the Adaptive Role of the Epigenome in Three Deep-Sea Polychaetes.</title>
        <authorList>
            <person name="Perez M."/>
            <person name="Aroh O."/>
            <person name="Sun Y."/>
            <person name="Lan Y."/>
            <person name="Juniper S.K."/>
            <person name="Young C.R."/>
            <person name="Angers B."/>
            <person name="Qian P.Y."/>
        </authorList>
    </citation>
    <scope>NUCLEOTIDE SEQUENCE</scope>
    <source>
        <strain evidence="6">P08H-3</strain>
    </source>
</reference>
<name>A0AAD9KGB1_9ANNE</name>
<comment type="caution">
    <text evidence="6">The sequence shown here is derived from an EMBL/GenBank/DDBJ whole genome shotgun (WGS) entry which is preliminary data.</text>
</comment>
<dbReference type="PROSITE" id="PS50025">
    <property type="entry name" value="LAM_G_DOMAIN"/>
    <property type="match status" value="1"/>
</dbReference>
<evidence type="ECO:0000259" key="4">
    <source>
        <dbReference type="PROSITE" id="PS50025"/>
    </source>
</evidence>
<proteinExistence type="predicted"/>
<gene>
    <name evidence="6" type="ORF">LSH36_1g09005</name>
</gene>
<dbReference type="Gene3D" id="2.10.25.10">
    <property type="entry name" value="Laminin"/>
    <property type="match status" value="1"/>
</dbReference>
<dbReference type="EMBL" id="JAODUP010000001">
    <property type="protein sequence ID" value="KAK2170669.1"/>
    <property type="molecule type" value="Genomic_DNA"/>
</dbReference>
<dbReference type="CDD" id="cd00110">
    <property type="entry name" value="LamG"/>
    <property type="match status" value="1"/>
</dbReference>
<evidence type="ECO:0000256" key="1">
    <source>
        <dbReference type="ARBA" id="ARBA00023157"/>
    </source>
</evidence>
<dbReference type="AlphaFoldDB" id="A0AAD9KGB1"/>
<dbReference type="InterPro" id="IPR050372">
    <property type="entry name" value="Neurexin-related_CASP"/>
</dbReference>
<dbReference type="PROSITE" id="PS50026">
    <property type="entry name" value="EGF_3"/>
    <property type="match status" value="1"/>
</dbReference>
<keyword evidence="2" id="KW-0245">EGF-like domain</keyword>
<comment type="caution">
    <text evidence="2">Lacks conserved residue(s) required for the propagation of feature annotation.</text>
</comment>
<dbReference type="PANTHER" id="PTHR15036">
    <property type="entry name" value="PIKACHURIN-LIKE PROTEIN"/>
    <property type="match status" value="1"/>
</dbReference>